<keyword evidence="7 8" id="KW-0862">Zinc</keyword>
<evidence type="ECO:0000256" key="3">
    <source>
        <dbReference type="ARBA" id="ARBA00022722"/>
    </source>
</evidence>
<dbReference type="EMBL" id="RKLV01000002">
    <property type="protein sequence ID" value="MCX2818310.1"/>
    <property type="molecule type" value="Genomic_DNA"/>
</dbReference>
<evidence type="ECO:0000259" key="9">
    <source>
        <dbReference type="SMART" id="SM00849"/>
    </source>
</evidence>
<reference evidence="10" key="1">
    <citation type="submission" date="2022-09" db="EMBL/GenBank/DDBJ databases">
        <title>Haloadaptaus new haloarchaeum isolated from saline soil.</title>
        <authorList>
            <person name="Duran-Viseras A."/>
            <person name="Sanchez-Porro C."/>
            <person name="Ventosa A."/>
        </authorList>
    </citation>
    <scope>NUCLEOTIDE SEQUENCE</scope>
    <source>
        <strain evidence="10">F3-133</strain>
    </source>
</reference>
<feature type="binding site" evidence="8">
    <location>
        <position position="65"/>
    </location>
    <ligand>
        <name>Zn(2+)</name>
        <dbReference type="ChEBI" id="CHEBI:29105"/>
        <label>2</label>
        <note>catalytic</note>
    </ligand>
</feature>
<evidence type="ECO:0000313" key="11">
    <source>
        <dbReference type="Proteomes" id="UP001149411"/>
    </source>
</evidence>
<dbReference type="PANTHER" id="PTHR46018">
    <property type="entry name" value="ZINC PHOSPHODIESTERASE ELAC PROTEIN 1"/>
    <property type="match status" value="1"/>
</dbReference>
<dbReference type="Pfam" id="PF12706">
    <property type="entry name" value="Lactamase_B_2"/>
    <property type="match status" value="1"/>
</dbReference>
<evidence type="ECO:0000256" key="7">
    <source>
        <dbReference type="ARBA" id="ARBA00022833"/>
    </source>
</evidence>
<dbReference type="HAMAP" id="MF_01818">
    <property type="entry name" value="RNase_Z_BN"/>
    <property type="match status" value="1"/>
</dbReference>
<feature type="binding site" evidence="8">
    <location>
        <position position="66"/>
    </location>
    <ligand>
        <name>Zn(2+)</name>
        <dbReference type="ChEBI" id="CHEBI:29105"/>
        <label>2</label>
        <note>catalytic</note>
    </ligand>
</feature>
<comment type="similarity">
    <text evidence="8">Belongs to the RNase Z family.</text>
</comment>
<keyword evidence="4 8" id="KW-0479">Metal-binding</keyword>
<organism evidence="10 11">
    <name type="scientific">Halorutilus salinus</name>
    <dbReference type="NCBI Taxonomy" id="2487751"/>
    <lineage>
        <taxon>Archaea</taxon>
        <taxon>Methanobacteriati</taxon>
        <taxon>Methanobacteriota</taxon>
        <taxon>Stenosarchaea group</taxon>
        <taxon>Halobacteria</taxon>
        <taxon>Halorutilales</taxon>
        <taxon>Halorutilaceae</taxon>
        <taxon>Halorutilus</taxon>
    </lineage>
</organism>
<feature type="binding site" evidence="8">
    <location>
        <position position="61"/>
    </location>
    <ligand>
        <name>Zn(2+)</name>
        <dbReference type="ChEBI" id="CHEBI:29105"/>
        <label>1</label>
        <note>catalytic</note>
    </ligand>
</feature>
<dbReference type="InterPro" id="IPR013471">
    <property type="entry name" value="RNase_Z/BN"/>
</dbReference>
<dbReference type="InterPro" id="IPR036866">
    <property type="entry name" value="RibonucZ/Hydroxyglut_hydro"/>
</dbReference>
<name>A0A9Q4C1Q4_9EURY</name>
<dbReference type="Gene3D" id="3.60.15.10">
    <property type="entry name" value="Ribonuclease Z/Hydroxyacylglutathione hydrolase-like"/>
    <property type="match status" value="1"/>
</dbReference>
<dbReference type="AlphaFoldDB" id="A0A9Q4C1Q4"/>
<comment type="subunit">
    <text evidence="1 8">Homodimer.</text>
</comment>
<feature type="binding site" evidence="8">
    <location>
        <position position="63"/>
    </location>
    <ligand>
        <name>Zn(2+)</name>
        <dbReference type="ChEBI" id="CHEBI:29105"/>
        <label>1</label>
        <note>catalytic</note>
    </ligand>
</feature>
<sequence length="314" mass="34357">MMFRVTFLGTGGSIPQTNRAPSAVAVEREGDLMLFDCGEGTQRQMMRCGTGFTVDDIFITHKHGDHLLGLPGLTQTWTFQGRDEPVRIYCPESVADHVRGCVALAGHRPAYDVDVKPVGDGTVVRRDGYDVVAFETDHGRVDSVGYAVVEDERKGRFDRERAEELGVPPGPMFSTLHNGEAVELEDGTVVEPEQVVGEPRPGRKFVYTGDTRPTDRTVEMARDASLLVHDGMFGDDKKDRAVETGHSTAREAAGVAREADAELLALTHVSSRYSDDVSPLKAASLDEFADSFVASDGDEVVVEYPEKERGTRRV</sequence>
<protein>
    <recommendedName>
        <fullName evidence="8">Ribonuclease Z</fullName>
        <shortName evidence="8">RNase Z</shortName>
        <ecNumber evidence="8">3.1.26.11</ecNumber>
    </recommendedName>
    <alternativeName>
        <fullName evidence="8">tRNA 3 endonuclease</fullName>
    </alternativeName>
    <alternativeName>
        <fullName evidence="8">tRNase Z</fullName>
    </alternativeName>
</protein>
<feature type="binding site" evidence="8">
    <location>
        <position position="268"/>
    </location>
    <ligand>
        <name>Zn(2+)</name>
        <dbReference type="ChEBI" id="CHEBI:29105"/>
        <label>2</label>
        <note>catalytic</note>
    </ligand>
</feature>
<comment type="function">
    <text evidence="8">Zinc phosphodiesterase, which displays some tRNA 3'-processing endonuclease activity. Probably involved in tRNA maturation, by removing a 3'-trailer from precursor tRNA.</text>
</comment>
<dbReference type="SUPFAM" id="SSF56281">
    <property type="entry name" value="Metallo-hydrolase/oxidoreductase"/>
    <property type="match status" value="1"/>
</dbReference>
<keyword evidence="6 8" id="KW-0378">Hydrolase</keyword>
<dbReference type="PANTHER" id="PTHR46018:SF2">
    <property type="entry name" value="ZINC PHOSPHODIESTERASE ELAC PROTEIN 1"/>
    <property type="match status" value="1"/>
</dbReference>
<evidence type="ECO:0000313" key="10">
    <source>
        <dbReference type="EMBL" id="MCX2818310.1"/>
    </source>
</evidence>
<dbReference type="SMART" id="SM00849">
    <property type="entry name" value="Lactamase_B"/>
    <property type="match status" value="1"/>
</dbReference>
<dbReference type="EC" id="3.1.26.11" evidence="8"/>
<evidence type="ECO:0000256" key="5">
    <source>
        <dbReference type="ARBA" id="ARBA00022759"/>
    </source>
</evidence>
<dbReference type="GO" id="GO:0008270">
    <property type="term" value="F:zinc ion binding"/>
    <property type="evidence" value="ECO:0007669"/>
    <property type="project" value="UniProtKB-UniRule"/>
</dbReference>
<dbReference type="Proteomes" id="UP001149411">
    <property type="component" value="Unassembled WGS sequence"/>
</dbReference>
<dbReference type="Pfam" id="PF23023">
    <property type="entry name" value="Anti-Pycsar_Apyc1"/>
    <property type="match status" value="1"/>
</dbReference>
<keyword evidence="5 8" id="KW-0255">Endonuclease</keyword>
<dbReference type="NCBIfam" id="TIGR02651">
    <property type="entry name" value="RNase_Z"/>
    <property type="match status" value="1"/>
</dbReference>
<feature type="domain" description="Metallo-beta-lactamase" evidence="9">
    <location>
        <begin position="20"/>
        <end position="246"/>
    </location>
</feature>
<dbReference type="GO" id="GO:0042781">
    <property type="term" value="F:3'-tRNA processing endoribonuclease activity"/>
    <property type="evidence" value="ECO:0007669"/>
    <property type="project" value="UniProtKB-UniRule"/>
</dbReference>
<evidence type="ECO:0000256" key="6">
    <source>
        <dbReference type="ARBA" id="ARBA00022801"/>
    </source>
</evidence>
<dbReference type="NCBIfam" id="NF000801">
    <property type="entry name" value="PRK00055.1-3"/>
    <property type="match status" value="1"/>
</dbReference>
<dbReference type="RefSeq" id="WP_266086196.1">
    <property type="nucleotide sequence ID" value="NZ_RKLV01000002.1"/>
</dbReference>
<comment type="caution">
    <text evidence="10">The sequence shown here is derived from an EMBL/GenBank/DDBJ whole genome shotgun (WGS) entry which is preliminary data.</text>
</comment>
<comment type="cofactor">
    <cofactor evidence="8">
        <name>Zn(2+)</name>
        <dbReference type="ChEBI" id="CHEBI:29105"/>
    </cofactor>
    <text evidence="8">Binds 2 Zn(2+) ions.</text>
</comment>
<dbReference type="CDD" id="cd07717">
    <property type="entry name" value="RNaseZ_ZiPD-like_MBL-fold"/>
    <property type="match status" value="1"/>
</dbReference>
<evidence type="ECO:0000256" key="4">
    <source>
        <dbReference type="ARBA" id="ARBA00022723"/>
    </source>
</evidence>
<feature type="active site" description="Proton acceptor" evidence="8">
    <location>
        <position position="65"/>
    </location>
</feature>
<keyword evidence="2 8" id="KW-0819">tRNA processing</keyword>
<dbReference type="InterPro" id="IPR001279">
    <property type="entry name" value="Metallo-B-lactamas"/>
</dbReference>
<gene>
    <name evidence="8 10" type="primary">rnz</name>
    <name evidence="10" type="ORF">EGH25_02950</name>
</gene>
<feature type="binding site" evidence="8">
    <location>
        <position position="138"/>
    </location>
    <ligand>
        <name>Zn(2+)</name>
        <dbReference type="ChEBI" id="CHEBI:29105"/>
        <label>1</label>
        <note>catalytic</note>
    </ligand>
</feature>
<keyword evidence="11" id="KW-1185">Reference proteome</keyword>
<keyword evidence="3 8" id="KW-0540">Nuclease</keyword>
<evidence type="ECO:0000256" key="1">
    <source>
        <dbReference type="ARBA" id="ARBA00011738"/>
    </source>
</evidence>
<proteinExistence type="inferred from homology"/>
<feature type="binding site" evidence="8">
    <location>
        <position position="210"/>
    </location>
    <ligand>
        <name>Zn(2+)</name>
        <dbReference type="ChEBI" id="CHEBI:29105"/>
        <label>2</label>
        <note>catalytic</note>
    </ligand>
</feature>
<accession>A0A9Q4C1Q4</accession>
<feature type="binding site" evidence="8">
    <location>
        <position position="210"/>
    </location>
    <ligand>
        <name>Zn(2+)</name>
        <dbReference type="ChEBI" id="CHEBI:29105"/>
        <label>1</label>
        <note>catalytic</note>
    </ligand>
</feature>
<evidence type="ECO:0000256" key="8">
    <source>
        <dbReference type="HAMAP-Rule" id="MF_01818"/>
    </source>
</evidence>
<comment type="catalytic activity">
    <reaction evidence="8">
        <text>Endonucleolytic cleavage of RNA, removing extra 3' nucleotides from tRNA precursor, generating 3' termini of tRNAs. A 3'-hydroxy group is left at the tRNA terminus and a 5'-phosphoryl group is left at the trailer molecule.</text>
        <dbReference type="EC" id="3.1.26.11"/>
    </reaction>
</comment>
<evidence type="ECO:0000256" key="2">
    <source>
        <dbReference type="ARBA" id="ARBA00022694"/>
    </source>
</evidence>